<sequence>MLDTQRCYDLFPGLFQGTEHAPWSRKGAHITPKALADLASMEGSYHGIVYEGEVYILDAKPGNTLSRGTATLLDMYRAIITAPEPVPNVEFVFFDLDLPPNVPAWGYAARQNEEADLWLIPDFGHWTWSQPKVGSYNQVRRLAAAIDRKDGPNHVAWEDKNPTLLWRGRLSGWWRDDMYDASKGHGWSDVQGMDWGSRTDVEAKHLSMPDHCTHKYLAHVEGVSYSGRLKYLQNCESVIVMPELDWQQHWYGLLQADGPNQNYVRVRRDWKDLPEKMDELLADDEFAHRIAKNSARTFRDRYLTPAAEACYWRALLARWREASFEPELYEVKNGVSQIRGVSLESFLWQRRLEWDPS</sequence>
<dbReference type="RefSeq" id="XP_033594280.1">
    <property type="nucleotide sequence ID" value="XM_033736412.1"/>
</dbReference>
<dbReference type="InterPro" id="IPR006598">
    <property type="entry name" value="CAP10"/>
</dbReference>
<feature type="domain" description="Glycosyl transferase CAP10" evidence="1">
    <location>
        <begin position="85"/>
        <end position="322"/>
    </location>
</feature>
<evidence type="ECO:0000313" key="2">
    <source>
        <dbReference type="EMBL" id="KAF2487711.1"/>
    </source>
</evidence>
<protein>
    <submittedName>
        <fullName evidence="2">Lipopolysaccharide-modifying protein</fullName>
    </submittedName>
</protein>
<dbReference type="AlphaFoldDB" id="A0A6A6Q6L3"/>
<keyword evidence="3" id="KW-1185">Reference proteome</keyword>
<dbReference type="Pfam" id="PF05686">
    <property type="entry name" value="Glyco_transf_90"/>
    <property type="match status" value="1"/>
</dbReference>
<accession>A0A6A6Q6L3</accession>
<dbReference type="SMART" id="SM00672">
    <property type="entry name" value="CAP10"/>
    <property type="match status" value="1"/>
</dbReference>
<dbReference type="PANTHER" id="PTHR12203:SF107">
    <property type="entry name" value="GLYCOSYL TRANSFERASE CAP10 DOMAIN-CONTAINING PROTEIN"/>
    <property type="match status" value="1"/>
</dbReference>
<name>A0A6A6Q6L3_9PEZI</name>
<reference evidence="2" key="1">
    <citation type="journal article" date="2020" name="Stud. Mycol.">
        <title>101 Dothideomycetes genomes: a test case for predicting lifestyles and emergence of pathogens.</title>
        <authorList>
            <person name="Haridas S."/>
            <person name="Albert R."/>
            <person name="Binder M."/>
            <person name="Bloem J."/>
            <person name="Labutti K."/>
            <person name="Salamov A."/>
            <person name="Andreopoulos B."/>
            <person name="Baker S."/>
            <person name="Barry K."/>
            <person name="Bills G."/>
            <person name="Bluhm B."/>
            <person name="Cannon C."/>
            <person name="Castanera R."/>
            <person name="Culley D."/>
            <person name="Daum C."/>
            <person name="Ezra D."/>
            <person name="Gonzalez J."/>
            <person name="Henrissat B."/>
            <person name="Kuo A."/>
            <person name="Liang C."/>
            <person name="Lipzen A."/>
            <person name="Lutzoni F."/>
            <person name="Magnuson J."/>
            <person name="Mondo S."/>
            <person name="Nolan M."/>
            <person name="Ohm R."/>
            <person name="Pangilinan J."/>
            <person name="Park H.-J."/>
            <person name="Ramirez L."/>
            <person name="Alfaro M."/>
            <person name="Sun H."/>
            <person name="Tritt A."/>
            <person name="Yoshinaga Y."/>
            <person name="Zwiers L.-H."/>
            <person name="Turgeon B."/>
            <person name="Goodwin S."/>
            <person name="Spatafora J."/>
            <person name="Crous P."/>
            <person name="Grigoriev I."/>
        </authorList>
    </citation>
    <scope>NUCLEOTIDE SEQUENCE</scope>
    <source>
        <strain evidence="2">CBS 113389</strain>
    </source>
</reference>
<dbReference type="InterPro" id="IPR051091">
    <property type="entry name" value="O-Glucosyltr/Glycosyltrsf_90"/>
</dbReference>
<dbReference type="EMBL" id="MU001631">
    <property type="protein sequence ID" value="KAF2487711.1"/>
    <property type="molecule type" value="Genomic_DNA"/>
</dbReference>
<dbReference type="Proteomes" id="UP000799767">
    <property type="component" value="Unassembled WGS sequence"/>
</dbReference>
<dbReference type="GeneID" id="54477414"/>
<dbReference type="PANTHER" id="PTHR12203">
    <property type="entry name" value="KDEL LYS-ASP-GLU-LEU CONTAINING - RELATED"/>
    <property type="match status" value="1"/>
</dbReference>
<dbReference type="OrthoDB" id="202415at2759"/>
<gene>
    <name evidence="2" type="ORF">BDY17DRAFT_320232</name>
</gene>
<evidence type="ECO:0000313" key="3">
    <source>
        <dbReference type="Proteomes" id="UP000799767"/>
    </source>
</evidence>
<evidence type="ECO:0000259" key="1">
    <source>
        <dbReference type="SMART" id="SM00672"/>
    </source>
</evidence>
<organism evidence="2 3">
    <name type="scientific">Neohortaea acidophila</name>
    <dbReference type="NCBI Taxonomy" id="245834"/>
    <lineage>
        <taxon>Eukaryota</taxon>
        <taxon>Fungi</taxon>
        <taxon>Dikarya</taxon>
        <taxon>Ascomycota</taxon>
        <taxon>Pezizomycotina</taxon>
        <taxon>Dothideomycetes</taxon>
        <taxon>Dothideomycetidae</taxon>
        <taxon>Mycosphaerellales</taxon>
        <taxon>Teratosphaeriaceae</taxon>
        <taxon>Neohortaea</taxon>
    </lineage>
</organism>
<proteinExistence type="predicted"/>